<proteinExistence type="predicted"/>
<keyword evidence="2" id="KW-1185">Reference proteome</keyword>
<name>A0A7J7U5A6_MYOMY</name>
<organism evidence="1 2">
    <name type="scientific">Myotis myotis</name>
    <name type="common">Greater mouse-eared bat</name>
    <name type="synonym">Vespertilio myotis</name>
    <dbReference type="NCBI Taxonomy" id="51298"/>
    <lineage>
        <taxon>Eukaryota</taxon>
        <taxon>Metazoa</taxon>
        <taxon>Chordata</taxon>
        <taxon>Craniata</taxon>
        <taxon>Vertebrata</taxon>
        <taxon>Euteleostomi</taxon>
        <taxon>Mammalia</taxon>
        <taxon>Eutheria</taxon>
        <taxon>Laurasiatheria</taxon>
        <taxon>Chiroptera</taxon>
        <taxon>Yangochiroptera</taxon>
        <taxon>Vespertilionidae</taxon>
        <taxon>Myotis</taxon>
    </lineage>
</organism>
<dbReference type="AlphaFoldDB" id="A0A7J7U5A6"/>
<protein>
    <submittedName>
        <fullName evidence="1">Uncharacterized protein</fullName>
    </submittedName>
</protein>
<evidence type="ECO:0000313" key="1">
    <source>
        <dbReference type="EMBL" id="KAF6308049.1"/>
    </source>
</evidence>
<dbReference type="EMBL" id="JABWUV010000014">
    <property type="protein sequence ID" value="KAF6308049.1"/>
    <property type="molecule type" value="Genomic_DNA"/>
</dbReference>
<dbReference type="Proteomes" id="UP000527355">
    <property type="component" value="Unassembled WGS sequence"/>
</dbReference>
<gene>
    <name evidence="1" type="ORF">mMyoMyo1_008841</name>
</gene>
<comment type="caution">
    <text evidence="1">The sequence shown here is derived from an EMBL/GenBank/DDBJ whole genome shotgun (WGS) entry which is preliminary data.</text>
</comment>
<evidence type="ECO:0000313" key="2">
    <source>
        <dbReference type="Proteomes" id="UP000527355"/>
    </source>
</evidence>
<accession>A0A7J7U5A6</accession>
<sequence>MYWRREGVLPQTFPEEPLTDCSKEECLWFVSGPFAWAAQGGRPHLHLPLGGSLTSPEAQIPFWVFEAEGGDKVGCHASGWPRNPAGHKRLFWVSSGLSRQEPPSRYLEALNEPQLLPVFWPQPGEAFEKVTCLSDSLLPELLLFPAVQCWRLEAQELPAALAWAYLSSGPEMLFAGFSPSPRVLERLVFSCLNGALLHGGGR</sequence>
<reference evidence="1 2" key="1">
    <citation type="journal article" date="2020" name="Nature">
        <title>Six reference-quality genomes reveal evolution of bat adaptations.</title>
        <authorList>
            <person name="Jebb D."/>
            <person name="Huang Z."/>
            <person name="Pippel M."/>
            <person name="Hughes G.M."/>
            <person name="Lavrichenko K."/>
            <person name="Devanna P."/>
            <person name="Winkler S."/>
            <person name="Jermiin L.S."/>
            <person name="Skirmuntt E.C."/>
            <person name="Katzourakis A."/>
            <person name="Burkitt-Gray L."/>
            <person name="Ray D.A."/>
            <person name="Sullivan K.A.M."/>
            <person name="Roscito J.G."/>
            <person name="Kirilenko B.M."/>
            <person name="Davalos L.M."/>
            <person name="Corthals A.P."/>
            <person name="Power M.L."/>
            <person name="Jones G."/>
            <person name="Ransome R.D."/>
            <person name="Dechmann D.K.N."/>
            <person name="Locatelli A.G."/>
            <person name="Puechmaille S.J."/>
            <person name="Fedrigo O."/>
            <person name="Jarvis E.D."/>
            <person name="Hiller M."/>
            <person name="Vernes S.C."/>
            <person name="Myers E.W."/>
            <person name="Teeling E.C."/>
        </authorList>
    </citation>
    <scope>NUCLEOTIDE SEQUENCE [LARGE SCALE GENOMIC DNA]</scope>
    <source>
        <strain evidence="1">MMyoMyo1</strain>
        <tissue evidence="1">Flight muscle</tissue>
    </source>
</reference>